<gene>
    <name evidence="5" type="ORF">Ga0074812_105161</name>
</gene>
<dbReference type="Proteomes" id="UP000198802">
    <property type="component" value="Unassembled WGS sequence"/>
</dbReference>
<dbReference type="GO" id="GO:0003677">
    <property type="term" value="F:DNA binding"/>
    <property type="evidence" value="ECO:0007669"/>
    <property type="project" value="UniProtKB-KW"/>
</dbReference>
<dbReference type="InterPro" id="IPR016032">
    <property type="entry name" value="Sig_transdc_resp-reg_C-effctor"/>
</dbReference>
<evidence type="ECO:0000313" key="6">
    <source>
        <dbReference type="Proteomes" id="UP000198802"/>
    </source>
</evidence>
<sequence length="131" mass="14086">MASSIGLRVVPADDAAVLLEAVAELLVCFGYDVVVQSDVDDDAVGLLVGPGEHRPDPLDALTDREREVLALIAQGRSNRSIGDRLALTPRTVESHVRSIFTRLGLQPQRADNRRVLAVLAYLEATGHHPAS</sequence>
<dbReference type="SUPFAM" id="SSF46894">
    <property type="entry name" value="C-terminal effector domain of the bipartite response regulators"/>
    <property type="match status" value="1"/>
</dbReference>
<dbReference type="Gene3D" id="1.10.10.10">
    <property type="entry name" value="Winged helix-like DNA-binding domain superfamily/Winged helix DNA-binding domain"/>
    <property type="match status" value="1"/>
</dbReference>
<dbReference type="InterPro" id="IPR036388">
    <property type="entry name" value="WH-like_DNA-bd_sf"/>
</dbReference>
<dbReference type="PROSITE" id="PS00622">
    <property type="entry name" value="HTH_LUXR_1"/>
    <property type="match status" value="1"/>
</dbReference>
<dbReference type="SMART" id="SM00421">
    <property type="entry name" value="HTH_LUXR"/>
    <property type="match status" value="1"/>
</dbReference>
<keyword evidence="1" id="KW-0805">Transcription regulation</keyword>
<evidence type="ECO:0000313" key="5">
    <source>
        <dbReference type="EMBL" id="CUU55510.1"/>
    </source>
</evidence>
<dbReference type="PRINTS" id="PR00038">
    <property type="entry name" value="HTHLUXR"/>
</dbReference>
<dbReference type="PROSITE" id="PS50043">
    <property type="entry name" value="HTH_LUXR_2"/>
    <property type="match status" value="1"/>
</dbReference>
<evidence type="ECO:0000256" key="3">
    <source>
        <dbReference type="ARBA" id="ARBA00023163"/>
    </source>
</evidence>
<dbReference type="InterPro" id="IPR000792">
    <property type="entry name" value="Tscrpt_reg_LuxR_C"/>
</dbReference>
<protein>
    <submittedName>
        <fullName evidence="5">Regulatory protein, luxR family</fullName>
    </submittedName>
</protein>
<dbReference type="CDD" id="cd06170">
    <property type="entry name" value="LuxR_C_like"/>
    <property type="match status" value="1"/>
</dbReference>
<organism evidence="5 6">
    <name type="scientific">Parafrankia irregularis</name>
    <dbReference type="NCBI Taxonomy" id="795642"/>
    <lineage>
        <taxon>Bacteria</taxon>
        <taxon>Bacillati</taxon>
        <taxon>Actinomycetota</taxon>
        <taxon>Actinomycetes</taxon>
        <taxon>Frankiales</taxon>
        <taxon>Frankiaceae</taxon>
        <taxon>Parafrankia</taxon>
    </lineage>
</organism>
<dbReference type="PANTHER" id="PTHR44688:SF16">
    <property type="entry name" value="DNA-BINDING TRANSCRIPTIONAL ACTIVATOR DEVR_DOSR"/>
    <property type="match status" value="1"/>
</dbReference>
<reference evidence="6" key="1">
    <citation type="submission" date="2015-11" db="EMBL/GenBank/DDBJ databases">
        <authorList>
            <person name="Varghese N."/>
        </authorList>
    </citation>
    <scope>NUCLEOTIDE SEQUENCE [LARGE SCALE GENOMIC DNA]</scope>
    <source>
        <strain evidence="6">DSM 45899</strain>
    </source>
</reference>
<dbReference type="Pfam" id="PF00196">
    <property type="entry name" value="GerE"/>
    <property type="match status" value="1"/>
</dbReference>
<name>A0A0S4QLU2_9ACTN</name>
<evidence type="ECO:0000256" key="2">
    <source>
        <dbReference type="ARBA" id="ARBA00023125"/>
    </source>
</evidence>
<dbReference type="EMBL" id="FAOZ01000005">
    <property type="protein sequence ID" value="CUU55510.1"/>
    <property type="molecule type" value="Genomic_DNA"/>
</dbReference>
<keyword evidence="6" id="KW-1185">Reference proteome</keyword>
<evidence type="ECO:0000256" key="1">
    <source>
        <dbReference type="ARBA" id="ARBA00023015"/>
    </source>
</evidence>
<evidence type="ECO:0000259" key="4">
    <source>
        <dbReference type="PROSITE" id="PS50043"/>
    </source>
</evidence>
<dbReference type="GO" id="GO:0006355">
    <property type="term" value="P:regulation of DNA-templated transcription"/>
    <property type="evidence" value="ECO:0007669"/>
    <property type="project" value="InterPro"/>
</dbReference>
<dbReference type="PANTHER" id="PTHR44688">
    <property type="entry name" value="DNA-BINDING TRANSCRIPTIONAL ACTIVATOR DEVR_DOSR"/>
    <property type="match status" value="1"/>
</dbReference>
<keyword evidence="3" id="KW-0804">Transcription</keyword>
<feature type="domain" description="HTH luxR-type" evidence="4">
    <location>
        <begin position="54"/>
        <end position="124"/>
    </location>
</feature>
<keyword evidence="2" id="KW-0238">DNA-binding</keyword>
<accession>A0A0S4QLU2</accession>
<dbReference type="AlphaFoldDB" id="A0A0S4QLU2"/>
<proteinExistence type="predicted"/>